<dbReference type="AlphaFoldDB" id="A0A512J9C7"/>
<evidence type="ECO:0000313" key="3">
    <source>
        <dbReference type="EMBL" id="GLS67254.1"/>
    </source>
</evidence>
<comment type="caution">
    <text evidence="2">The sequence shown here is derived from an EMBL/GenBank/DDBJ whole genome shotgun (WGS) entry which is preliminary data.</text>
</comment>
<dbReference type="Proteomes" id="UP001156856">
    <property type="component" value="Unassembled WGS sequence"/>
</dbReference>
<dbReference type="RefSeq" id="WP_238178686.1">
    <property type="nucleotide sequence ID" value="NZ_BJZU01000106.1"/>
</dbReference>
<evidence type="ECO:0000313" key="4">
    <source>
        <dbReference type="Proteomes" id="UP000321960"/>
    </source>
</evidence>
<feature type="signal peptide" evidence="1">
    <location>
        <begin position="1"/>
        <end position="26"/>
    </location>
</feature>
<reference evidence="5" key="2">
    <citation type="journal article" date="2019" name="Int. J. Syst. Evol. Microbiol.">
        <title>The Global Catalogue of Microorganisms (GCM) 10K type strain sequencing project: providing services to taxonomists for standard genome sequencing and annotation.</title>
        <authorList>
            <consortium name="The Broad Institute Genomics Platform"/>
            <consortium name="The Broad Institute Genome Sequencing Center for Infectious Disease"/>
            <person name="Wu L."/>
            <person name="Ma J."/>
        </authorList>
    </citation>
    <scope>NUCLEOTIDE SEQUENCE [LARGE SCALE GENOMIC DNA]</scope>
    <source>
        <strain evidence="5">NBRC 107715</strain>
    </source>
</reference>
<evidence type="ECO:0000256" key="1">
    <source>
        <dbReference type="SAM" id="SignalP"/>
    </source>
</evidence>
<evidence type="ECO:0000313" key="2">
    <source>
        <dbReference type="EMBL" id="GEP06574.1"/>
    </source>
</evidence>
<keyword evidence="1" id="KW-0732">Signal</keyword>
<dbReference type="Pfam" id="PF10670">
    <property type="entry name" value="DUF4198"/>
    <property type="match status" value="1"/>
</dbReference>
<dbReference type="InterPro" id="IPR019613">
    <property type="entry name" value="DUF4198"/>
</dbReference>
<feature type="chain" id="PRO_5021709421" evidence="1">
    <location>
        <begin position="27"/>
        <end position="272"/>
    </location>
</feature>
<dbReference type="EMBL" id="BJZU01000106">
    <property type="protein sequence ID" value="GEP06574.1"/>
    <property type="molecule type" value="Genomic_DNA"/>
</dbReference>
<gene>
    <name evidence="3" type="ORF">GCM10007888_56370</name>
    <name evidence="2" type="ORF">MOX02_46120</name>
</gene>
<reference evidence="3" key="1">
    <citation type="journal article" date="2014" name="Int. J. Syst. Evol. Microbiol.">
        <title>Complete genome of a new Firmicutes species belonging to the dominant human colonic microbiota ('Ruminococcus bicirculans') reveals two chromosomes and a selective capacity to utilize plant glucans.</title>
        <authorList>
            <consortium name="NISC Comparative Sequencing Program"/>
            <person name="Wegmann U."/>
            <person name="Louis P."/>
            <person name="Goesmann A."/>
            <person name="Henrissat B."/>
            <person name="Duncan S.H."/>
            <person name="Flint H.J."/>
        </authorList>
    </citation>
    <scope>NUCLEOTIDE SEQUENCE</scope>
    <source>
        <strain evidence="3">NBRC 107715</strain>
    </source>
</reference>
<sequence>MRDPLRTLARLALPLAALLAAAPASAHKAWMLPSSTVLSGGDVWVTFDAAISNDLFVFEHVPMRLENLVVTGPDGQPVKPENAATGKFRSTFDVHLTKPGTYRASVANEGLFATYKLNGEPKRWRGRPEALERDVPKEAADLKLTQSQQRTDTFVSLGKPSATALAPTGKGLELRTDTHPNNLASGETARFTLMLDGAPAPNVEVEVVRGGVRYRDAPGEIRLKTGADGSFSVKWPEPGMYWIGAEVQDDKATIPNARRRAAYNATVEVLPQ</sequence>
<name>A0A512J9C7_9HYPH</name>
<reference evidence="3" key="4">
    <citation type="submission" date="2023-01" db="EMBL/GenBank/DDBJ databases">
        <title>Draft genome sequence of Methylobacterium oxalidis strain NBRC 107715.</title>
        <authorList>
            <person name="Sun Q."/>
            <person name="Mori K."/>
        </authorList>
    </citation>
    <scope>NUCLEOTIDE SEQUENCE</scope>
    <source>
        <strain evidence="3">NBRC 107715</strain>
    </source>
</reference>
<dbReference type="EMBL" id="BSPK01000111">
    <property type="protein sequence ID" value="GLS67254.1"/>
    <property type="molecule type" value="Genomic_DNA"/>
</dbReference>
<protein>
    <submittedName>
        <fullName evidence="2">ABC transporter permease</fullName>
    </submittedName>
</protein>
<evidence type="ECO:0000313" key="5">
    <source>
        <dbReference type="Proteomes" id="UP001156856"/>
    </source>
</evidence>
<reference evidence="2 4" key="3">
    <citation type="submission" date="2019-07" db="EMBL/GenBank/DDBJ databases">
        <title>Whole genome shotgun sequence of Methylobacterium oxalidis NBRC 107715.</title>
        <authorList>
            <person name="Hosoyama A."/>
            <person name="Uohara A."/>
            <person name="Ohji S."/>
            <person name="Ichikawa N."/>
        </authorList>
    </citation>
    <scope>NUCLEOTIDE SEQUENCE [LARGE SCALE GENOMIC DNA]</scope>
    <source>
        <strain evidence="2 4">NBRC 107715</strain>
    </source>
</reference>
<accession>A0A512J9C7</accession>
<proteinExistence type="predicted"/>
<dbReference type="Proteomes" id="UP000321960">
    <property type="component" value="Unassembled WGS sequence"/>
</dbReference>
<keyword evidence="5" id="KW-1185">Reference proteome</keyword>
<organism evidence="2 4">
    <name type="scientific">Methylobacterium oxalidis</name>
    <dbReference type="NCBI Taxonomy" id="944322"/>
    <lineage>
        <taxon>Bacteria</taxon>
        <taxon>Pseudomonadati</taxon>
        <taxon>Pseudomonadota</taxon>
        <taxon>Alphaproteobacteria</taxon>
        <taxon>Hyphomicrobiales</taxon>
        <taxon>Methylobacteriaceae</taxon>
        <taxon>Methylobacterium</taxon>
    </lineage>
</organism>